<name>A0ABN9XRQ3_9DINO</name>
<feature type="region of interest" description="Disordered" evidence="1">
    <location>
        <begin position="1"/>
        <end position="31"/>
    </location>
</feature>
<gene>
    <name evidence="2" type="ORF">PCOR1329_LOCUS78772</name>
</gene>
<protein>
    <submittedName>
        <fullName evidence="2">Uncharacterized protein</fullName>
    </submittedName>
</protein>
<reference evidence="2" key="1">
    <citation type="submission" date="2023-10" db="EMBL/GenBank/DDBJ databases">
        <authorList>
            <person name="Chen Y."/>
            <person name="Shah S."/>
            <person name="Dougan E. K."/>
            <person name="Thang M."/>
            <person name="Chan C."/>
        </authorList>
    </citation>
    <scope>NUCLEOTIDE SEQUENCE [LARGE SCALE GENOMIC DNA]</scope>
</reference>
<evidence type="ECO:0000256" key="1">
    <source>
        <dbReference type="SAM" id="MobiDB-lite"/>
    </source>
</evidence>
<organism evidence="2 3">
    <name type="scientific">Prorocentrum cordatum</name>
    <dbReference type="NCBI Taxonomy" id="2364126"/>
    <lineage>
        <taxon>Eukaryota</taxon>
        <taxon>Sar</taxon>
        <taxon>Alveolata</taxon>
        <taxon>Dinophyceae</taxon>
        <taxon>Prorocentrales</taxon>
        <taxon>Prorocentraceae</taxon>
        <taxon>Prorocentrum</taxon>
    </lineage>
</organism>
<feature type="compositionally biased region" description="Low complexity" evidence="1">
    <location>
        <begin position="19"/>
        <end position="31"/>
    </location>
</feature>
<feature type="non-terminal residue" evidence="2">
    <location>
        <position position="114"/>
    </location>
</feature>
<accession>A0ABN9XRQ3</accession>
<proteinExistence type="predicted"/>
<dbReference type="Proteomes" id="UP001189429">
    <property type="component" value="Unassembled WGS sequence"/>
</dbReference>
<comment type="caution">
    <text evidence="2">The sequence shown here is derived from an EMBL/GenBank/DDBJ whole genome shotgun (WGS) entry which is preliminary data.</text>
</comment>
<dbReference type="EMBL" id="CAUYUJ010021011">
    <property type="protein sequence ID" value="CAK0901998.1"/>
    <property type="molecule type" value="Genomic_DNA"/>
</dbReference>
<keyword evidence="3" id="KW-1185">Reference proteome</keyword>
<sequence>MALPAWPGRRGQHDHGPRGEALAAAPGLPLRPASRQMRLTTPASGEVHRGGELLGLRTLRAQPAEVAGQRAQLRLREVRAWLARRRRHLLHRRGAFHWLPRRPSVSATQRQATT</sequence>
<evidence type="ECO:0000313" key="3">
    <source>
        <dbReference type="Proteomes" id="UP001189429"/>
    </source>
</evidence>
<evidence type="ECO:0000313" key="2">
    <source>
        <dbReference type="EMBL" id="CAK0901998.1"/>
    </source>
</evidence>